<dbReference type="InterPro" id="IPR011548">
    <property type="entry name" value="HIBADH"/>
</dbReference>
<dbReference type="InterPro" id="IPR002204">
    <property type="entry name" value="3-OH-isobutyrate_DH-rel_CS"/>
</dbReference>
<dbReference type="GO" id="GO:0050661">
    <property type="term" value="F:NADP binding"/>
    <property type="evidence" value="ECO:0007669"/>
    <property type="project" value="InterPro"/>
</dbReference>
<evidence type="ECO:0000256" key="6">
    <source>
        <dbReference type="ARBA" id="ARBA00023027"/>
    </source>
</evidence>
<keyword evidence="6 9" id="KW-0520">NAD</keyword>
<proteinExistence type="inferred from homology"/>
<dbReference type="InterPro" id="IPR008927">
    <property type="entry name" value="6-PGluconate_DH-like_C_sf"/>
</dbReference>
<dbReference type="UniPathway" id="UPA00362"/>
<dbReference type="InterPro" id="IPR013328">
    <property type="entry name" value="6PGD_dom2"/>
</dbReference>
<protein>
    <recommendedName>
        <fullName evidence="3 9">3-hydroxyisobutyrate dehydrogenase</fullName>
        <shortName evidence="9">HIBADH</shortName>
        <ecNumber evidence="3 9">1.1.1.31</ecNumber>
    </recommendedName>
</protein>
<evidence type="ECO:0000256" key="3">
    <source>
        <dbReference type="ARBA" id="ARBA00012991"/>
    </source>
</evidence>
<feature type="domain" description="6-phosphogluconate dehydrogenase NADP-binding" evidence="10">
    <location>
        <begin position="26"/>
        <end position="184"/>
    </location>
</feature>
<evidence type="ECO:0000256" key="2">
    <source>
        <dbReference type="ARBA" id="ARBA00006013"/>
    </source>
</evidence>
<dbReference type="PIRSF" id="PIRSF000103">
    <property type="entry name" value="HIBADH"/>
    <property type="match status" value="1"/>
</dbReference>
<reference evidence="12" key="1">
    <citation type="submission" date="2021-01" db="EMBL/GenBank/DDBJ databases">
        <authorList>
            <person name="Corre E."/>
            <person name="Pelletier E."/>
            <person name="Niang G."/>
            <person name="Scheremetjew M."/>
            <person name="Finn R."/>
            <person name="Kale V."/>
            <person name="Holt S."/>
            <person name="Cochrane G."/>
            <person name="Meng A."/>
            <person name="Brown T."/>
            <person name="Cohen L."/>
        </authorList>
    </citation>
    <scope>NUCLEOTIDE SEQUENCE</scope>
</reference>
<dbReference type="AlphaFoldDB" id="A0A7S0ZP98"/>
<evidence type="ECO:0000256" key="1">
    <source>
        <dbReference type="ARBA" id="ARBA00005109"/>
    </source>
</evidence>
<dbReference type="InterPro" id="IPR006115">
    <property type="entry name" value="6PGDH_NADP-bd"/>
</dbReference>
<comment type="pathway">
    <text evidence="1 9">Amino-acid degradation; L-valine degradation.</text>
</comment>
<name>A0A7S0ZP98_NOCSC</name>
<dbReference type="EC" id="1.1.1.31" evidence="3 9"/>
<dbReference type="EMBL" id="HBFQ01002704">
    <property type="protein sequence ID" value="CAD8827495.1"/>
    <property type="molecule type" value="Transcribed_RNA"/>
</dbReference>
<dbReference type="Pfam" id="PF14833">
    <property type="entry name" value="NAD_binding_11"/>
    <property type="match status" value="1"/>
</dbReference>
<dbReference type="Gene3D" id="1.10.1040.10">
    <property type="entry name" value="N-(1-d-carboxylethyl)-l-norvaline Dehydrogenase, domain 2"/>
    <property type="match status" value="1"/>
</dbReference>
<evidence type="ECO:0000256" key="8">
    <source>
        <dbReference type="PIRSR" id="PIRSR000103-1"/>
    </source>
</evidence>
<dbReference type="FunFam" id="1.10.1040.10:FF:000006">
    <property type="entry name" value="3-hydroxyisobutyrate dehydrogenase"/>
    <property type="match status" value="1"/>
</dbReference>
<feature type="active site" evidence="8">
    <location>
        <position position="193"/>
    </location>
</feature>
<keyword evidence="5 9" id="KW-0560">Oxidoreductase</keyword>
<dbReference type="SUPFAM" id="SSF48179">
    <property type="entry name" value="6-phosphogluconate dehydrogenase C-terminal domain-like"/>
    <property type="match status" value="1"/>
</dbReference>
<keyword evidence="4 9" id="KW-0101">Branched-chain amino acid catabolism</keyword>
<evidence type="ECO:0000256" key="4">
    <source>
        <dbReference type="ARBA" id="ARBA00022456"/>
    </source>
</evidence>
<gene>
    <name evidence="12" type="ORF">NSCI0253_LOCUS1841</name>
</gene>
<dbReference type="InterPro" id="IPR015815">
    <property type="entry name" value="HIBADH-related"/>
</dbReference>
<dbReference type="Pfam" id="PF03446">
    <property type="entry name" value="NAD_binding_2"/>
    <property type="match status" value="1"/>
</dbReference>
<dbReference type="GO" id="GO:0005739">
    <property type="term" value="C:mitochondrion"/>
    <property type="evidence" value="ECO:0007669"/>
    <property type="project" value="TreeGrafter"/>
</dbReference>
<dbReference type="PANTHER" id="PTHR22981">
    <property type="entry name" value="3-HYDROXYISOBUTYRATE DEHYDROGENASE-RELATED"/>
    <property type="match status" value="1"/>
</dbReference>
<dbReference type="NCBIfam" id="TIGR01692">
    <property type="entry name" value="HIBADH"/>
    <property type="match status" value="1"/>
</dbReference>
<dbReference type="PROSITE" id="PS00895">
    <property type="entry name" value="3_HYDROXYISOBUT_DH"/>
    <property type="match status" value="1"/>
</dbReference>
<dbReference type="Gene3D" id="3.40.50.720">
    <property type="entry name" value="NAD(P)-binding Rossmann-like Domain"/>
    <property type="match status" value="1"/>
</dbReference>
<organism evidence="12">
    <name type="scientific">Noctiluca scintillans</name>
    <name type="common">Sea sparkle</name>
    <name type="synonym">Red tide dinoflagellate</name>
    <dbReference type="NCBI Taxonomy" id="2966"/>
    <lineage>
        <taxon>Eukaryota</taxon>
        <taxon>Sar</taxon>
        <taxon>Alveolata</taxon>
        <taxon>Dinophyceae</taxon>
        <taxon>Noctilucales</taxon>
        <taxon>Noctilucaceae</taxon>
        <taxon>Noctiluca</taxon>
    </lineage>
</organism>
<evidence type="ECO:0000259" key="10">
    <source>
        <dbReference type="Pfam" id="PF03446"/>
    </source>
</evidence>
<dbReference type="GO" id="GO:0051287">
    <property type="term" value="F:NAD binding"/>
    <property type="evidence" value="ECO:0007669"/>
    <property type="project" value="InterPro"/>
</dbReference>
<dbReference type="SUPFAM" id="SSF51735">
    <property type="entry name" value="NAD(P)-binding Rossmann-fold domains"/>
    <property type="match status" value="1"/>
</dbReference>
<evidence type="ECO:0000256" key="7">
    <source>
        <dbReference type="ARBA" id="ARBA00049197"/>
    </source>
</evidence>
<feature type="domain" description="3-hydroxyisobutyrate dehydrogenase-like NAD-binding" evidence="11">
    <location>
        <begin position="187"/>
        <end position="315"/>
    </location>
</feature>
<comment type="catalytic activity">
    <reaction evidence="7 9">
        <text>3-hydroxy-2-methylpropanoate + NAD(+) = 2-methyl-3-oxopropanoate + NADH + H(+)</text>
        <dbReference type="Rhea" id="RHEA:17681"/>
        <dbReference type="ChEBI" id="CHEBI:11805"/>
        <dbReference type="ChEBI" id="CHEBI:15378"/>
        <dbReference type="ChEBI" id="CHEBI:57540"/>
        <dbReference type="ChEBI" id="CHEBI:57700"/>
        <dbReference type="ChEBI" id="CHEBI:57945"/>
        <dbReference type="EC" id="1.1.1.31"/>
    </reaction>
</comment>
<dbReference type="InterPro" id="IPR029154">
    <property type="entry name" value="HIBADH-like_NADP-bd"/>
</dbReference>
<evidence type="ECO:0000259" key="11">
    <source>
        <dbReference type="Pfam" id="PF14833"/>
    </source>
</evidence>
<dbReference type="PANTHER" id="PTHR22981:SF7">
    <property type="entry name" value="3-HYDROXYISOBUTYRATE DEHYDROGENASE, MITOCHONDRIAL"/>
    <property type="match status" value="1"/>
</dbReference>
<evidence type="ECO:0000256" key="5">
    <source>
        <dbReference type="ARBA" id="ARBA00023002"/>
    </source>
</evidence>
<evidence type="ECO:0000313" key="12">
    <source>
        <dbReference type="EMBL" id="CAD8827495.1"/>
    </source>
</evidence>
<accession>A0A7S0ZP98</accession>
<comment type="similarity">
    <text evidence="2">Belongs to the HIBADH-related family. 3-hydroxyisobutyrate dehydrogenase subfamily.</text>
</comment>
<evidence type="ECO:0000256" key="9">
    <source>
        <dbReference type="RuleBase" id="RU910714"/>
    </source>
</evidence>
<dbReference type="GO" id="GO:0008442">
    <property type="term" value="F:3-hydroxyisobutyrate dehydrogenase activity"/>
    <property type="evidence" value="ECO:0007669"/>
    <property type="project" value="UniProtKB-EC"/>
</dbReference>
<sequence>MLSSRLSLLRAPLWTRSASAVSNGPVGFVGLGNMGLPMASNLLKSGRQLYVFDVNPTAVETLRAQGANVCATPAEVGAAARSVVSMLPSNQIIRQVYLGSDGLLSNINEGSLLIDCSTSEPVVAKELADAAAKSGSRLFDAPVSGGTMGAEQASLTFMVGGPEDSFPAAEELLSLMGKTVVHCGDVGMGQAAKLCNNLLLAVTMTGLSEAHALGGRLGLDQKKLADIINTSSGRCWSADTYNPCPGVLPNVPASRGYTGGFAVDLMIKDLSLASSAAASVQPKLPLPFSALALQLYTLMSQQGGGRKDFSSIYELIEQVHKKPSGTQ</sequence>
<dbReference type="InterPro" id="IPR036291">
    <property type="entry name" value="NAD(P)-bd_dom_sf"/>
</dbReference>
<dbReference type="GO" id="GO:0006574">
    <property type="term" value="P:L-valine catabolic process"/>
    <property type="evidence" value="ECO:0007669"/>
    <property type="project" value="UniProtKB-UniPathway"/>
</dbReference>